<proteinExistence type="evidence at transcript level"/>
<dbReference type="InterPro" id="IPR006175">
    <property type="entry name" value="YjgF/YER057c/UK114"/>
</dbReference>
<feature type="non-terminal residue" evidence="3">
    <location>
        <position position="1"/>
    </location>
</feature>
<dbReference type="InterPro" id="IPR006056">
    <property type="entry name" value="RidA"/>
</dbReference>
<name>A0A0K8RR26_IXORI</name>
<dbReference type="PROSITE" id="PS01094">
    <property type="entry name" value="UPF0076"/>
    <property type="match status" value="1"/>
</dbReference>
<keyword evidence="2" id="KW-1133">Transmembrane helix</keyword>
<dbReference type="NCBIfam" id="TIGR00004">
    <property type="entry name" value="Rid family detoxifying hydrolase"/>
    <property type="match status" value="1"/>
</dbReference>
<dbReference type="InterPro" id="IPR019897">
    <property type="entry name" value="RidA_CS"/>
</dbReference>
<dbReference type="SUPFAM" id="SSF55298">
    <property type="entry name" value="YjgF-like"/>
    <property type="match status" value="1"/>
</dbReference>
<organism evidence="3">
    <name type="scientific">Ixodes ricinus</name>
    <name type="common">Common tick</name>
    <name type="synonym">Acarus ricinus</name>
    <dbReference type="NCBI Taxonomy" id="34613"/>
    <lineage>
        <taxon>Eukaryota</taxon>
        <taxon>Metazoa</taxon>
        <taxon>Ecdysozoa</taxon>
        <taxon>Arthropoda</taxon>
        <taxon>Chelicerata</taxon>
        <taxon>Arachnida</taxon>
        <taxon>Acari</taxon>
        <taxon>Parasitiformes</taxon>
        <taxon>Ixodida</taxon>
        <taxon>Ixodoidea</taxon>
        <taxon>Ixodidae</taxon>
        <taxon>Ixodinae</taxon>
        <taxon>Ixodes</taxon>
    </lineage>
</organism>
<evidence type="ECO:0000256" key="2">
    <source>
        <dbReference type="SAM" id="Phobius"/>
    </source>
</evidence>
<dbReference type="GO" id="GO:0019239">
    <property type="term" value="F:deaminase activity"/>
    <property type="evidence" value="ECO:0007669"/>
    <property type="project" value="TreeGrafter"/>
</dbReference>
<evidence type="ECO:0000313" key="3">
    <source>
        <dbReference type="EMBL" id="JAA73373.1"/>
    </source>
</evidence>
<dbReference type="PANTHER" id="PTHR11803">
    <property type="entry name" value="2-IMINOBUTANOATE/2-IMINOPROPANOATE DEAMINASE RIDA"/>
    <property type="match status" value="1"/>
</dbReference>
<dbReference type="AlphaFoldDB" id="A0A0K8RR26"/>
<feature type="transmembrane region" description="Helical" evidence="2">
    <location>
        <begin position="6"/>
        <end position="29"/>
    </location>
</feature>
<dbReference type="GO" id="GO:0005829">
    <property type="term" value="C:cytosol"/>
    <property type="evidence" value="ECO:0007669"/>
    <property type="project" value="TreeGrafter"/>
</dbReference>
<dbReference type="FunFam" id="3.30.1330.40:FF:000001">
    <property type="entry name" value="L-PSP family endoribonuclease"/>
    <property type="match status" value="1"/>
</dbReference>
<dbReference type="EMBL" id="GADI01000435">
    <property type="protein sequence ID" value="JAA73373.1"/>
    <property type="molecule type" value="mRNA"/>
</dbReference>
<evidence type="ECO:0000256" key="1">
    <source>
        <dbReference type="ARBA" id="ARBA00010552"/>
    </source>
</evidence>
<keyword evidence="2" id="KW-0812">Transmembrane</keyword>
<dbReference type="CDD" id="cd00448">
    <property type="entry name" value="YjgF_YER057c_UK114_family"/>
    <property type="match status" value="1"/>
</dbReference>
<accession>A0A0K8RR26</accession>
<reference evidence="3" key="1">
    <citation type="submission" date="2012-12" db="EMBL/GenBank/DDBJ databases">
        <title>Identification and characterization of a phenylalanine ammonia-lyase gene family in Isatis indigotica Fort.</title>
        <authorList>
            <person name="Liu Q."/>
            <person name="Chen J."/>
            <person name="Zhou X."/>
            <person name="Di P."/>
            <person name="Xiao Y."/>
            <person name="Xuan H."/>
            <person name="Zhang L."/>
            <person name="Chen W."/>
        </authorList>
    </citation>
    <scope>NUCLEOTIDE SEQUENCE</scope>
    <source>
        <tissue evidence="3">Salivary gland</tissue>
    </source>
</reference>
<dbReference type="GO" id="GO:0005739">
    <property type="term" value="C:mitochondrion"/>
    <property type="evidence" value="ECO:0007669"/>
    <property type="project" value="TreeGrafter"/>
</dbReference>
<keyword evidence="2" id="KW-0472">Membrane</keyword>
<dbReference type="PANTHER" id="PTHR11803:SF39">
    <property type="entry name" value="2-IMINOBUTANOATE_2-IMINOPROPANOATE DEAMINASE"/>
    <property type="match status" value="1"/>
</dbReference>
<dbReference type="InterPro" id="IPR035959">
    <property type="entry name" value="RutC-like_sf"/>
</dbReference>
<dbReference type="Pfam" id="PF01042">
    <property type="entry name" value="Ribonuc_L-PSP"/>
    <property type="match status" value="1"/>
</dbReference>
<comment type="similarity">
    <text evidence="1">Belongs to the RutC family.</text>
</comment>
<sequence>HFAITSLNFSIFVTFFSSFCWGNLSVGLAKKMSKMTREAFPGTTSSPKSSAVRVGDTMYISGQLGMIPETRSLVPGGIVPETRAVLTMLGKVLEKGRMNYKNVVKCTVYLADLKEVAEMNKVYSEFFPEEPPARVAIQVAKLALDARVEIDAIAVDCTQ</sequence>
<protein>
    <submittedName>
        <fullName evidence="3">Putative translation initiation inhibitor</fullName>
    </submittedName>
</protein>
<dbReference type="Gene3D" id="3.30.1330.40">
    <property type="entry name" value="RutC-like"/>
    <property type="match status" value="1"/>
</dbReference>